<sequence>MPDKGRLGGAVLLLATLSYPVIIYFSQGHIEPRWLAVLLVALGLVRLGVSQTSVAWSVGVGAVLLAAAAWFSNGYLPLKLYPVGVNAVMLVLFGASLVHPPSLVERLARLREPELPPVAIAYTRRVTQVWCGFFAINGGIALWTALYASDATWTLYNGGIAYGLMGALAGIEWLVRRRVRREDRAQTAALRAAR</sequence>
<keyword evidence="3" id="KW-1185">Reference proteome</keyword>
<keyword evidence="1" id="KW-0812">Transmembrane</keyword>
<name>A0A426VE38_9BURK</name>
<feature type="transmembrane region" description="Helical" evidence="1">
    <location>
        <begin position="129"/>
        <end position="149"/>
    </location>
</feature>
<feature type="transmembrane region" description="Helical" evidence="1">
    <location>
        <begin position="32"/>
        <end position="49"/>
    </location>
</feature>
<evidence type="ECO:0000313" key="2">
    <source>
        <dbReference type="EMBL" id="RRS05147.1"/>
    </source>
</evidence>
<dbReference type="RefSeq" id="WP_125242366.1">
    <property type="nucleotide sequence ID" value="NZ_RSED01000004.1"/>
</dbReference>
<feature type="transmembrane region" description="Helical" evidence="1">
    <location>
        <begin position="155"/>
        <end position="175"/>
    </location>
</feature>
<dbReference type="Proteomes" id="UP000269265">
    <property type="component" value="Unassembled WGS sequence"/>
</dbReference>
<dbReference type="AlphaFoldDB" id="A0A426VE38"/>
<keyword evidence="1" id="KW-1133">Transmembrane helix</keyword>
<feature type="transmembrane region" description="Helical" evidence="1">
    <location>
        <begin position="83"/>
        <end position="104"/>
    </location>
</feature>
<dbReference type="EMBL" id="RSED01000004">
    <property type="protein sequence ID" value="RRS05147.1"/>
    <property type="molecule type" value="Genomic_DNA"/>
</dbReference>
<keyword evidence="1" id="KW-0472">Membrane</keyword>
<comment type="caution">
    <text evidence="2">The sequence shown here is derived from an EMBL/GenBank/DDBJ whole genome shotgun (WGS) entry which is preliminary data.</text>
</comment>
<reference evidence="2 3" key="1">
    <citation type="submission" date="2018-12" db="EMBL/GenBank/DDBJ databases">
        <title>The whole draft genome of Aquabacterium sp. SJQ9.</title>
        <authorList>
            <person name="Sun L."/>
            <person name="Gao X."/>
            <person name="Chen W."/>
            <person name="Huang K."/>
        </authorList>
    </citation>
    <scope>NUCLEOTIDE SEQUENCE [LARGE SCALE GENOMIC DNA]</scope>
    <source>
        <strain evidence="2 3">SJQ9</strain>
    </source>
</reference>
<proteinExistence type="predicted"/>
<accession>A0A426VE38</accession>
<evidence type="ECO:0000313" key="3">
    <source>
        <dbReference type="Proteomes" id="UP000269265"/>
    </source>
</evidence>
<evidence type="ECO:0008006" key="4">
    <source>
        <dbReference type="Google" id="ProtNLM"/>
    </source>
</evidence>
<feature type="transmembrane region" description="Helical" evidence="1">
    <location>
        <begin position="54"/>
        <end position="71"/>
    </location>
</feature>
<organism evidence="2 3">
    <name type="scientific">Aquabacterium soli</name>
    <dbReference type="NCBI Taxonomy" id="2493092"/>
    <lineage>
        <taxon>Bacteria</taxon>
        <taxon>Pseudomonadati</taxon>
        <taxon>Pseudomonadota</taxon>
        <taxon>Betaproteobacteria</taxon>
        <taxon>Burkholderiales</taxon>
        <taxon>Aquabacterium</taxon>
    </lineage>
</organism>
<feature type="transmembrane region" description="Helical" evidence="1">
    <location>
        <begin position="7"/>
        <end position="26"/>
    </location>
</feature>
<protein>
    <recommendedName>
        <fullName evidence="4">DNA gyrase subunit B</fullName>
    </recommendedName>
</protein>
<evidence type="ECO:0000256" key="1">
    <source>
        <dbReference type="SAM" id="Phobius"/>
    </source>
</evidence>
<dbReference type="OrthoDB" id="8537043at2"/>
<gene>
    <name evidence="2" type="ORF">EIP75_06145</name>
</gene>